<keyword evidence="8" id="KW-1133">Transmembrane helix</keyword>
<evidence type="ECO:0000256" key="2">
    <source>
        <dbReference type="ARBA" id="ARBA00022617"/>
    </source>
</evidence>
<gene>
    <name evidence="10" type="ORF">NBG4_370012</name>
</gene>
<feature type="domain" description="Cytochrome c" evidence="9">
    <location>
        <begin position="143"/>
        <end position="224"/>
    </location>
</feature>
<evidence type="ECO:0000256" key="5">
    <source>
        <dbReference type="ARBA" id="ARBA00023004"/>
    </source>
</evidence>
<evidence type="ECO:0000256" key="3">
    <source>
        <dbReference type="ARBA" id="ARBA00022723"/>
    </source>
</evidence>
<evidence type="ECO:0000256" key="7">
    <source>
        <dbReference type="SAM" id="MobiDB-lite"/>
    </source>
</evidence>
<evidence type="ECO:0000259" key="9">
    <source>
        <dbReference type="PROSITE" id="PS51007"/>
    </source>
</evidence>
<dbReference type="PROSITE" id="PS51007">
    <property type="entry name" value="CYTC"/>
    <property type="match status" value="2"/>
</dbReference>
<evidence type="ECO:0000313" key="10">
    <source>
        <dbReference type="EMBL" id="SPQ00897.1"/>
    </source>
</evidence>
<dbReference type="EMBL" id="OUUY01000083">
    <property type="protein sequence ID" value="SPQ00897.1"/>
    <property type="molecule type" value="Genomic_DNA"/>
</dbReference>
<dbReference type="AlphaFoldDB" id="A0A2U3QHK7"/>
<dbReference type="OrthoDB" id="9816149at2"/>
<keyword evidence="11" id="KW-1185">Reference proteome</keyword>
<accession>A0A2U3QHK7</accession>
<dbReference type="EC" id="1.7.2.5" evidence="10"/>
<dbReference type="InterPro" id="IPR009056">
    <property type="entry name" value="Cyt_c-like_dom"/>
</dbReference>
<proteinExistence type="predicted"/>
<protein>
    <submittedName>
        <fullName evidence="10">Nitric oxide reductase subunit C (Modular protein)(NorC)</fullName>
        <ecNumber evidence="10">1.7.2.5</ecNumber>
    </submittedName>
</protein>
<feature type="domain" description="Cytochrome c" evidence="9">
    <location>
        <begin position="43"/>
        <end position="124"/>
    </location>
</feature>
<organism evidence="10 11">
    <name type="scientific">Candidatus Sulfobium mesophilum</name>
    <dbReference type="NCBI Taxonomy" id="2016548"/>
    <lineage>
        <taxon>Bacteria</taxon>
        <taxon>Pseudomonadati</taxon>
        <taxon>Nitrospirota</taxon>
        <taxon>Nitrospiria</taxon>
        <taxon>Nitrospirales</taxon>
        <taxon>Nitrospiraceae</taxon>
        <taxon>Candidatus Sulfobium</taxon>
    </lineage>
</organism>
<evidence type="ECO:0000256" key="1">
    <source>
        <dbReference type="ARBA" id="ARBA00022448"/>
    </source>
</evidence>
<name>A0A2U3QHK7_9BACT</name>
<dbReference type="GO" id="GO:0046872">
    <property type="term" value="F:metal ion binding"/>
    <property type="evidence" value="ECO:0007669"/>
    <property type="project" value="UniProtKB-KW"/>
</dbReference>
<reference evidence="11" key="1">
    <citation type="submission" date="2018-03" db="EMBL/GenBank/DDBJ databases">
        <authorList>
            <person name="Zecchin S."/>
        </authorList>
    </citation>
    <scope>NUCLEOTIDE SEQUENCE [LARGE SCALE GENOMIC DNA]</scope>
</reference>
<sequence length="224" mass="25212">MTVSNAKAIFIWGTVVSAVIFLALTYDFHRKVGMQTHEMKLDERVVAGKWVWQKYNCNDCHTILGIGGYYAPDVTKVMSYRDRDWMSRFIKDPPSVWPAERRMPNLHLTDQEISDVINFLTWVNGIDTNNWPPKPMALVASQALPKPGEAVFKAQGCSACHMLGGVGGTIGPDLTKVGSRRSKEWIEEQLKDPKAHNPNSIMPSYAKLSEKDREDLADYLSGLK</sequence>
<dbReference type="GO" id="GO:0009055">
    <property type="term" value="F:electron transfer activity"/>
    <property type="evidence" value="ECO:0007669"/>
    <property type="project" value="InterPro"/>
</dbReference>
<keyword evidence="3 6" id="KW-0479">Metal-binding</keyword>
<dbReference type="InterPro" id="IPR036909">
    <property type="entry name" value="Cyt_c-like_dom_sf"/>
</dbReference>
<dbReference type="Gene3D" id="1.10.760.10">
    <property type="entry name" value="Cytochrome c-like domain"/>
    <property type="match status" value="2"/>
</dbReference>
<feature type="region of interest" description="Disordered" evidence="7">
    <location>
        <begin position="188"/>
        <end position="207"/>
    </location>
</feature>
<dbReference type="SUPFAM" id="SSF46626">
    <property type="entry name" value="Cytochrome c"/>
    <property type="match status" value="2"/>
</dbReference>
<keyword evidence="10" id="KW-0560">Oxidoreductase</keyword>
<feature type="transmembrane region" description="Helical" evidence="8">
    <location>
        <begin position="6"/>
        <end position="26"/>
    </location>
</feature>
<keyword evidence="8" id="KW-0472">Membrane</keyword>
<evidence type="ECO:0000256" key="6">
    <source>
        <dbReference type="PROSITE-ProRule" id="PRU00433"/>
    </source>
</evidence>
<evidence type="ECO:0000313" key="11">
    <source>
        <dbReference type="Proteomes" id="UP000245125"/>
    </source>
</evidence>
<dbReference type="GO" id="GO:0020037">
    <property type="term" value="F:heme binding"/>
    <property type="evidence" value="ECO:0007669"/>
    <property type="project" value="InterPro"/>
</dbReference>
<dbReference type="InterPro" id="IPR051811">
    <property type="entry name" value="Cytochrome_c550/c551-like"/>
</dbReference>
<keyword evidence="1" id="KW-0813">Transport</keyword>
<keyword evidence="4" id="KW-0249">Electron transport</keyword>
<evidence type="ECO:0000256" key="8">
    <source>
        <dbReference type="SAM" id="Phobius"/>
    </source>
</evidence>
<dbReference type="Proteomes" id="UP000245125">
    <property type="component" value="Unassembled WGS sequence"/>
</dbReference>
<dbReference type="GO" id="GO:0016966">
    <property type="term" value="F:nitric oxide reductase activity"/>
    <property type="evidence" value="ECO:0007669"/>
    <property type="project" value="UniProtKB-EC"/>
</dbReference>
<dbReference type="PANTHER" id="PTHR37823">
    <property type="entry name" value="CYTOCHROME C-553-LIKE"/>
    <property type="match status" value="1"/>
</dbReference>
<evidence type="ECO:0000256" key="4">
    <source>
        <dbReference type="ARBA" id="ARBA00022982"/>
    </source>
</evidence>
<keyword evidence="2 6" id="KW-0349">Heme</keyword>
<dbReference type="PANTHER" id="PTHR37823:SF1">
    <property type="entry name" value="CYTOCHROME C-553-LIKE"/>
    <property type="match status" value="1"/>
</dbReference>
<keyword evidence="8" id="KW-0812">Transmembrane</keyword>
<keyword evidence="5 6" id="KW-0408">Iron</keyword>
<dbReference type="Pfam" id="PF00034">
    <property type="entry name" value="Cytochrom_C"/>
    <property type="match status" value="2"/>
</dbReference>